<evidence type="ECO:0000313" key="2">
    <source>
        <dbReference type="EMBL" id="GET44474.1"/>
    </source>
</evidence>
<reference evidence="2" key="1">
    <citation type="submission" date="2019-10" db="EMBL/GenBank/DDBJ databases">
        <title>Draft genome sequece of Microseira wollei NIES-4236.</title>
        <authorList>
            <person name="Yamaguchi H."/>
            <person name="Suzuki S."/>
            <person name="Kawachi M."/>
        </authorList>
    </citation>
    <scope>NUCLEOTIDE SEQUENCE</scope>
    <source>
        <strain evidence="2">NIES-4236</strain>
    </source>
</reference>
<proteinExistence type="predicted"/>
<dbReference type="Proteomes" id="UP001050975">
    <property type="component" value="Unassembled WGS sequence"/>
</dbReference>
<comment type="caution">
    <text evidence="2">The sequence shown here is derived from an EMBL/GenBank/DDBJ whole genome shotgun (WGS) entry which is preliminary data.</text>
</comment>
<accession>A0AAV3XT86</accession>
<name>A0AAV3XT86_9CYAN</name>
<dbReference type="AlphaFoldDB" id="A0AAV3XT86"/>
<feature type="region of interest" description="Disordered" evidence="1">
    <location>
        <begin position="1"/>
        <end position="25"/>
    </location>
</feature>
<sequence length="90" mass="10196">MAQDFLSDAIGSSHPNSSPEMPEREPIRFLIIGTREGVMEEIKNFYAIGFAEVDEWSPLTPLPKTDLVMTILIRYRKQPATDLSTRKSGR</sequence>
<evidence type="ECO:0000313" key="3">
    <source>
        <dbReference type="Proteomes" id="UP001050975"/>
    </source>
</evidence>
<gene>
    <name evidence="2" type="ORF">MiSe_93030</name>
</gene>
<dbReference type="EMBL" id="BLAY01000368">
    <property type="protein sequence ID" value="GET44474.1"/>
    <property type="molecule type" value="Genomic_DNA"/>
</dbReference>
<keyword evidence="3" id="KW-1185">Reference proteome</keyword>
<evidence type="ECO:0008006" key="4">
    <source>
        <dbReference type="Google" id="ProtNLM"/>
    </source>
</evidence>
<organism evidence="2 3">
    <name type="scientific">Microseira wollei NIES-4236</name>
    <dbReference type="NCBI Taxonomy" id="2530354"/>
    <lineage>
        <taxon>Bacteria</taxon>
        <taxon>Bacillati</taxon>
        <taxon>Cyanobacteriota</taxon>
        <taxon>Cyanophyceae</taxon>
        <taxon>Oscillatoriophycideae</taxon>
        <taxon>Aerosakkonematales</taxon>
        <taxon>Aerosakkonemataceae</taxon>
        <taxon>Microseira</taxon>
    </lineage>
</organism>
<dbReference type="RefSeq" id="WP_226594530.1">
    <property type="nucleotide sequence ID" value="NZ_BLAY01000368.1"/>
</dbReference>
<protein>
    <recommendedName>
        <fullName evidence="4">Peptide ABC transporter substrate-binding protein</fullName>
    </recommendedName>
</protein>
<evidence type="ECO:0000256" key="1">
    <source>
        <dbReference type="SAM" id="MobiDB-lite"/>
    </source>
</evidence>